<evidence type="ECO:0000259" key="2">
    <source>
        <dbReference type="PROSITE" id="PS50937"/>
    </source>
</evidence>
<dbReference type="InterPro" id="IPR000551">
    <property type="entry name" value="MerR-type_HTH_dom"/>
</dbReference>
<evidence type="ECO:0000256" key="1">
    <source>
        <dbReference type="ARBA" id="ARBA00023125"/>
    </source>
</evidence>
<gene>
    <name evidence="3" type="ORF">HZZ05_02855</name>
</gene>
<comment type="caution">
    <text evidence="3">The sequence shown here is derived from an EMBL/GenBank/DDBJ whole genome shotgun (WGS) entry which is preliminary data.</text>
</comment>
<accession>A0A853EK89</accession>
<dbReference type="EMBL" id="JACBXV010000020">
    <property type="protein sequence ID" value="NYS68471.1"/>
    <property type="molecule type" value="Genomic_DNA"/>
</dbReference>
<keyword evidence="1" id="KW-0238">DNA-binding</keyword>
<protein>
    <submittedName>
        <fullName evidence="3">MerR family transcriptional regulator</fullName>
    </submittedName>
</protein>
<dbReference type="GO" id="GO:0003700">
    <property type="term" value="F:DNA-binding transcription factor activity"/>
    <property type="evidence" value="ECO:0007669"/>
    <property type="project" value="InterPro"/>
</dbReference>
<dbReference type="CDD" id="cd01109">
    <property type="entry name" value="HTH_YyaN"/>
    <property type="match status" value="1"/>
</dbReference>
<organism evidence="3 4">
    <name type="scientific">Actinomyces bowdenii</name>
    <dbReference type="NCBI Taxonomy" id="131109"/>
    <lineage>
        <taxon>Bacteria</taxon>
        <taxon>Bacillati</taxon>
        <taxon>Actinomycetota</taxon>
        <taxon>Actinomycetes</taxon>
        <taxon>Actinomycetales</taxon>
        <taxon>Actinomycetaceae</taxon>
        <taxon>Actinomyces</taxon>
    </lineage>
</organism>
<evidence type="ECO:0000313" key="4">
    <source>
        <dbReference type="Proteomes" id="UP000572528"/>
    </source>
</evidence>
<dbReference type="SMART" id="SM00422">
    <property type="entry name" value="HTH_MERR"/>
    <property type="match status" value="1"/>
</dbReference>
<dbReference type="PANTHER" id="PTHR30204:SF98">
    <property type="entry name" value="HTH-TYPE TRANSCRIPTIONAL REGULATOR ADHR"/>
    <property type="match status" value="1"/>
</dbReference>
<feature type="domain" description="HTH merR-type" evidence="2">
    <location>
        <begin position="1"/>
        <end position="64"/>
    </location>
</feature>
<dbReference type="InterPro" id="IPR047057">
    <property type="entry name" value="MerR_fam"/>
</dbReference>
<dbReference type="AlphaFoldDB" id="A0A853EK89"/>
<evidence type="ECO:0000313" key="3">
    <source>
        <dbReference type="EMBL" id="NYS68471.1"/>
    </source>
</evidence>
<dbReference type="PROSITE" id="PS50937">
    <property type="entry name" value="HTH_MERR_2"/>
    <property type="match status" value="1"/>
</dbReference>
<dbReference type="Pfam" id="PF00376">
    <property type="entry name" value="MerR"/>
    <property type="match status" value="1"/>
</dbReference>
<reference evidence="3 4" key="1">
    <citation type="submission" date="2020-07" db="EMBL/GenBank/DDBJ databases">
        <title>MOT database genomes.</title>
        <authorList>
            <person name="Joseph S."/>
            <person name="Aduse-Opoku J."/>
            <person name="Hashim A."/>
            <person name="Wade W."/>
            <person name="Curtis M."/>
        </authorList>
    </citation>
    <scope>NUCLEOTIDE SEQUENCE [LARGE SCALE GENOMIC DNA]</scope>
    <source>
        <strain evidence="3 4">WMus004</strain>
    </source>
</reference>
<dbReference type="Proteomes" id="UP000572528">
    <property type="component" value="Unassembled WGS sequence"/>
</dbReference>
<sequence>MARLSGLSQDTLRWYEKEGLLPPVPRSTDGRRRYRAQDRSMVQLLAALRRTGMPTGEMKRFVGLLTEGAASHGRRITVLQAHLERLHERRRLIDDAEARLTAKIDHYEELISRGLDCTGDPVPEDQRATQATRG</sequence>
<dbReference type="InterPro" id="IPR009061">
    <property type="entry name" value="DNA-bd_dom_put_sf"/>
</dbReference>
<dbReference type="PANTHER" id="PTHR30204">
    <property type="entry name" value="REDOX-CYCLING DRUG-SENSING TRANSCRIPTIONAL ACTIVATOR SOXR"/>
    <property type="match status" value="1"/>
</dbReference>
<dbReference type="Gene3D" id="1.10.1660.10">
    <property type="match status" value="1"/>
</dbReference>
<proteinExistence type="predicted"/>
<dbReference type="GO" id="GO:0003677">
    <property type="term" value="F:DNA binding"/>
    <property type="evidence" value="ECO:0007669"/>
    <property type="project" value="UniProtKB-KW"/>
</dbReference>
<dbReference type="SUPFAM" id="SSF46955">
    <property type="entry name" value="Putative DNA-binding domain"/>
    <property type="match status" value="1"/>
</dbReference>
<name>A0A853EK89_9ACTO</name>